<name>A0ABY1ZJZ9_9GAMM</name>
<evidence type="ECO:0000313" key="1">
    <source>
        <dbReference type="EMBL" id="TBW55444.1"/>
    </source>
</evidence>
<dbReference type="InterPro" id="IPR019231">
    <property type="entry name" value="DUF2170"/>
</dbReference>
<accession>A0ABY1ZJZ9</accession>
<sequence>MDTQSLILALGEASHAGRTFNVMPVAGEEPVLQIVVSGAEETPVYLTITDTQILCLVYLFEEREIRSGQLADLHENMLRLSVPMPLSSLGKVDQHYVVYGALTPTSSEAEVMQELVTLADNAIDLLQTFEDFLD</sequence>
<organism evidence="1 2">
    <name type="scientific">Marinobacter halodurans</name>
    <dbReference type="NCBI Taxonomy" id="2528979"/>
    <lineage>
        <taxon>Bacteria</taxon>
        <taxon>Pseudomonadati</taxon>
        <taxon>Pseudomonadota</taxon>
        <taxon>Gammaproteobacteria</taxon>
        <taxon>Pseudomonadales</taxon>
        <taxon>Marinobacteraceae</taxon>
        <taxon>Marinobacter</taxon>
    </lineage>
</organism>
<dbReference type="EMBL" id="SJDL01000016">
    <property type="protein sequence ID" value="TBW55444.1"/>
    <property type="molecule type" value="Genomic_DNA"/>
</dbReference>
<dbReference type="Pfam" id="PF09938">
    <property type="entry name" value="DUF2170"/>
    <property type="match status" value="1"/>
</dbReference>
<dbReference type="RefSeq" id="WP_131482031.1">
    <property type="nucleotide sequence ID" value="NZ_SJDL01000016.1"/>
</dbReference>
<evidence type="ECO:0000313" key="2">
    <source>
        <dbReference type="Proteomes" id="UP000313645"/>
    </source>
</evidence>
<reference evidence="1 2" key="1">
    <citation type="submission" date="2019-02" db="EMBL/GenBank/DDBJ databases">
        <title>Marinobacter halodurans sp. nov., a marine bacterium isolated from sea tidal flat.</title>
        <authorList>
            <person name="Yoo Y."/>
            <person name="Lee D.W."/>
            <person name="Kim B.S."/>
            <person name="Kim J.-J."/>
        </authorList>
    </citation>
    <scope>NUCLEOTIDE SEQUENCE [LARGE SCALE GENOMIC DNA]</scope>
    <source>
        <strain evidence="1 2">YJ-S3-2</strain>
    </source>
</reference>
<gene>
    <name evidence="1" type="ORF">EZI54_11495</name>
</gene>
<comment type="caution">
    <text evidence="1">The sequence shown here is derived from an EMBL/GenBank/DDBJ whole genome shotgun (WGS) entry which is preliminary data.</text>
</comment>
<protein>
    <submittedName>
        <fullName evidence="1">DUF2170 family protein</fullName>
    </submittedName>
</protein>
<keyword evidence="2" id="KW-1185">Reference proteome</keyword>
<proteinExistence type="predicted"/>
<dbReference type="Proteomes" id="UP000313645">
    <property type="component" value="Unassembled WGS sequence"/>
</dbReference>